<dbReference type="InterPro" id="IPR036291">
    <property type="entry name" value="NAD(P)-bd_dom_sf"/>
</dbReference>
<dbReference type="AlphaFoldDB" id="A0A5J5EKY2"/>
<dbReference type="InterPro" id="IPR013154">
    <property type="entry name" value="ADH-like_N"/>
</dbReference>
<dbReference type="SUPFAM" id="SSF50129">
    <property type="entry name" value="GroES-like"/>
    <property type="match status" value="1"/>
</dbReference>
<dbReference type="InterPro" id="IPR011032">
    <property type="entry name" value="GroES-like_sf"/>
</dbReference>
<gene>
    <name evidence="2" type="ORF">FN846DRAFT_784633</name>
    <name evidence="3" type="ORF">FN846DRAFT_911435</name>
</gene>
<feature type="domain" description="Enoyl reductase (ER)" evidence="1">
    <location>
        <begin position="16"/>
        <end position="346"/>
    </location>
</feature>
<dbReference type="InterPro" id="IPR052711">
    <property type="entry name" value="Zinc_ADH-like"/>
</dbReference>
<dbReference type="InterPro" id="IPR013149">
    <property type="entry name" value="ADH-like_C"/>
</dbReference>
<name>A0A5J5EKY2_9PEZI</name>
<dbReference type="SMART" id="SM00829">
    <property type="entry name" value="PKS_ER"/>
    <property type="match status" value="1"/>
</dbReference>
<comment type="caution">
    <text evidence="3">The sequence shown here is derived from an EMBL/GenBank/DDBJ whole genome shotgun (WGS) entry which is preliminary data.</text>
</comment>
<protein>
    <submittedName>
        <fullName evidence="3">Alcohol dehydrogenase</fullName>
    </submittedName>
</protein>
<dbReference type="Pfam" id="PF00107">
    <property type="entry name" value="ADH_zinc_N"/>
    <property type="match status" value="1"/>
</dbReference>
<dbReference type="EMBL" id="VXIS01000247">
    <property type="protein sequence ID" value="KAA8895739.1"/>
    <property type="molecule type" value="Genomic_DNA"/>
</dbReference>
<dbReference type="PANTHER" id="PTHR45033">
    <property type="match status" value="1"/>
</dbReference>
<evidence type="ECO:0000313" key="4">
    <source>
        <dbReference type="Proteomes" id="UP000326924"/>
    </source>
</evidence>
<proteinExistence type="predicted"/>
<dbReference type="SUPFAM" id="SSF51735">
    <property type="entry name" value="NAD(P)-binding Rossmann-fold domains"/>
    <property type="match status" value="1"/>
</dbReference>
<evidence type="ECO:0000259" key="1">
    <source>
        <dbReference type="SMART" id="SM00829"/>
    </source>
</evidence>
<dbReference type="EMBL" id="VXIS01000247">
    <property type="protein sequence ID" value="KAA8895735.1"/>
    <property type="molecule type" value="Genomic_DNA"/>
</dbReference>
<keyword evidence="4" id="KW-1185">Reference proteome</keyword>
<organism evidence="3 4">
    <name type="scientific">Sphaerosporella brunnea</name>
    <dbReference type="NCBI Taxonomy" id="1250544"/>
    <lineage>
        <taxon>Eukaryota</taxon>
        <taxon>Fungi</taxon>
        <taxon>Dikarya</taxon>
        <taxon>Ascomycota</taxon>
        <taxon>Pezizomycotina</taxon>
        <taxon>Pezizomycetes</taxon>
        <taxon>Pezizales</taxon>
        <taxon>Pyronemataceae</taxon>
        <taxon>Sphaerosporella</taxon>
    </lineage>
</organism>
<sequence length="348" mass="37435">MSIPRTYKAFRRSSGDLPRTLELVTEELPSSLHPHEVLIRIHAVSLNYRDVAMLHGKYAVDVKESGIPASDCAAEVIAVGSEVKDFAVGDRVAPIFDLNNLTATEDEMAALGGDVDGVLRQFAVFDQKVLVHLPTHLSWEEAACITCAGATAWTALDMPESTDKGRVALLQGTGGVSMFALLICLAAGIRPIITSSSDQKLDIARSLGEPGAVDVINYRTHPKWEEEALRLTNGRGVDIVLENVGATTIAQSIASLARRGTASLVGFLGGLNPENPPNTVHLLLAKTAMMKGIAGGSKIDQQNLCRFLAEKKVQLQPILDEVFAFEDSNAAFDHLYAAKHMGKVIIKM</sequence>
<dbReference type="PANTHER" id="PTHR45033:SF1">
    <property type="entry name" value="OXIDOREDUCTASE (EUROFUNG)"/>
    <property type="match status" value="1"/>
</dbReference>
<dbReference type="Proteomes" id="UP000326924">
    <property type="component" value="Unassembled WGS sequence"/>
</dbReference>
<dbReference type="OrthoDB" id="3509362at2759"/>
<dbReference type="InterPro" id="IPR020843">
    <property type="entry name" value="ER"/>
</dbReference>
<evidence type="ECO:0000313" key="2">
    <source>
        <dbReference type="EMBL" id="KAA8895735.1"/>
    </source>
</evidence>
<dbReference type="Gene3D" id="3.90.180.10">
    <property type="entry name" value="Medium-chain alcohol dehydrogenases, catalytic domain"/>
    <property type="match status" value="1"/>
</dbReference>
<dbReference type="Gene3D" id="3.40.50.720">
    <property type="entry name" value="NAD(P)-binding Rossmann-like Domain"/>
    <property type="match status" value="1"/>
</dbReference>
<dbReference type="CDD" id="cd08276">
    <property type="entry name" value="MDR7"/>
    <property type="match status" value="1"/>
</dbReference>
<dbReference type="GO" id="GO:0016491">
    <property type="term" value="F:oxidoreductase activity"/>
    <property type="evidence" value="ECO:0007669"/>
    <property type="project" value="InterPro"/>
</dbReference>
<dbReference type="Pfam" id="PF08240">
    <property type="entry name" value="ADH_N"/>
    <property type="match status" value="1"/>
</dbReference>
<accession>A0A5J5EKY2</accession>
<reference evidence="3 4" key="1">
    <citation type="submission" date="2019-09" db="EMBL/GenBank/DDBJ databases">
        <title>Draft genome of the ectomycorrhizal ascomycete Sphaerosporella brunnea.</title>
        <authorList>
            <consortium name="DOE Joint Genome Institute"/>
            <person name="Benucci G.M."/>
            <person name="Marozzi G."/>
            <person name="Antonielli L."/>
            <person name="Sanchez S."/>
            <person name="Marco P."/>
            <person name="Wang X."/>
            <person name="Falini L.B."/>
            <person name="Barry K."/>
            <person name="Haridas S."/>
            <person name="Lipzen A."/>
            <person name="Labutti K."/>
            <person name="Grigoriev I.V."/>
            <person name="Murat C."/>
            <person name="Martin F."/>
            <person name="Albertini E."/>
            <person name="Donnini D."/>
            <person name="Bonito G."/>
        </authorList>
    </citation>
    <scope>NUCLEOTIDE SEQUENCE [LARGE SCALE GENOMIC DNA]</scope>
    <source>
        <strain evidence="3 4">Sb_GMNB300</strain>
    </source>
</reference>
<evidence type="ECO:0000313" key="3">
    <source>
        <dbReference type="EMBL" id="KAA8895739.1"/>
    </source>
</evidence>